<comment type="caution">
    <text evidence="2">The sequence shown here is derived from an EMBL/GenBank/DDBJ whole genome shotgun (WGS) entry which is preliminary data.</text>
</comment>
<reference evidence="2 3" key="1">
    <citation type="submission" date="2020-07" db="EMBL/GenBank/DDBJ databases">
        <title>Genomic Encyclopedia of Type Strains, Phase IV (KMG-IV): sequencing the most valuable type-strain genomes for metagenomic binning, comparative biology and taxonomic classification.</title>
        <authorList>
            <person name="Goeker M."/>
        </authorList>
    </citation>
    <scope>NUCLEOTIDE SEQUENCE [LARGE SCALE GENOMIC DNA]</scope>
    <source>
        <strain evidence="2 3">DSM 45533</strain>
    </source>
</reference>
<feature type="transmembrane region" description="Helical" evidence="1">
    <location>
        <begin position="64"/>
        <end position="87"/>
    </location>
</feature>
<keyword evidence="1" id="KW-0812">Transmembrane</keyword>
<dbReference type="PANTHER" id="PTHR36974">
    <property type="entry name" value="MEMBRANE PROTEIN-RELATED"/>
    <property type="match status" value="1"/>
</dbReference>
<dbReference type="RefSeq" id="WP_181611197.1">
    <property type="nucleotide sequence ID" value="NZ_BAABAM010000003.1"/>
</dbReference>
<proteinExistence type="predicted"/>
<organism evidence="2 3">
    <name type="scientific">Nonomuraea soli</name>
    <dbReference type="NCBI Taxonomy" id="1032476"/>
    <lineage>
        <taxon>Bacteria</taxon>
        <taxon>Bacillati</taxon>
        <taxon>Actinomycetota</taxon>
        <taxon>Actinomycetes</taxon>
        <taxon>Streptosporangiales</taxon>
        <taxon>Streptosporangiaceae</taxon>
        <taxon>Nonomuraea</taxon>
    </lineage>
</organism>
<accession>A0A7W0CJP3</accession>
<feature type="transmembrane region" description="Helical" evidence="1">
    <location>
        <begin position="34"/>
        <end position="52"/>
    </location>
</feature>
<gene>
    <name evidence="2" type="ORF">HNR30_003770</name>
</gene>
<dbReference type="Proteomes" id="UP000530928">
    <property type="component" value="Unassembled WGS sequence"/>
</dbReference>
<dbReference type="PANTHER" id="PTHR36974:SF1">
    <property type="entry name" value="DOXX FAMILY MEMBRANE PROTEIN"/>
    <property type="match status" value="1"/>
</dbReference>
<evidence type="ECO:0000313" key="3">
    <source>
        <dbReference type="Proteomes" id="UP000530928"/>
    </source>
</evidence>
<protein>
    <submittedName>
        <fullName evidence="2">Putative membrane protein</fullName>
    </submittedName>
</protein>
<keyword evidence="1" id="KW-0472">Membrane</keyword>
<evidence type="ECO:0000313" key="2">
    <source>
        <dbReference type="EMBL" id="MBA2892416.1"/>
    </source>
</evidence>
<evidence type="ECO:0000256" key="1">
    <source>
        <dbReference type="SAM" id="Phobius"/>
    </source>
</evidence>
<sequence>MAPLVSLIGGFIVLRLIGLAGVEALDGWQPALRGGLALMFTVTASAHFVPGMRRDLIAMVPPSLPNPGLLVTVTGVLELAGAVGLLIERTATAAGIALALLLVAMFPANVSAARRQITMLGKPATPIVRRSLEQVLYLAAAVAASL</sequence>
<dbReference type="EMBL" id="JACDUR010000004">
    <property type="protein sequence ID" value="MBA2892416.1"/>
    <property type="molecule type" value="Genomic_DNA"/>
</dbReference>
<keyword evidence="3" id="KW-1185">Reference proteome</keyword>
<dbReference type="AlphaFoldDB" id="A0A7W0CJP3"/>
<keyword evidence="1" id="KW-1133">Transmembrane helix</keyword>
<feature type="transmembrane region" description="Helical" evidence="1">
    <location>
        <begin position="93"/>
        <end position="112"/>
    </location>
</feature>
<name>A0A7W0CJP3_9ACTN</name>